<keyword evidence="3" id="KW-1185">Reference proteome</keyword>
<keyword evidence="1" id="KW-0732">Signal</keyword>
<dbReference type="Proteomes" id="UP000499080">
    <property type="component" value="Unassembled WGS sequence"/>
</dbReference>
<sequence>MLPICMLGLIHRLFCPGCRLLPEAGNRSYSIGLQRFIIYFPIIDDSMFLPRRIQLILAPEAYRPKTFLIVVYAGRDLLGYQPKITGRNNQL</sequence>
<comment type="caution">
    <text evidence="2">The sequence shown here is derived from an EMBL/GenBank/DDBJ whole genome shotgun (WGS) entry which is preliminary data.</text>
</comment>
<dbReference type="OrthoDB" id="6461651at2759"/>
<organism evidence="2 3">
    <name type="scientific">Araneus ventricosus</name>
    <name type="common">Orbweaver spider</name>
    <name type="synonym">Epeira ventricosa</name>
    <dbReference type="NCBI Taxonomy" id="182803"/>
    <lineage>
        <taxon>Eukaryota</taxon>
        <taxon>Metazoa</taxon>
        <taxon>Ecdysozoa</taxon>
        <taxon>Arthropoda</taxon>
        <taxon>Chelicerata</taxon>
        <taxon>Arachnida</taxon>
        <taxon>Araneae</taxon>
        <taxon>Araneomorphae</taxon>
        <taxon>Entelegynae</taxon>
        <taxon>Araneoidea</taxon>
        <taxon>Araneidae</taxon>
        <taxon>Araneus</taxon>
    </lineage>
</organism>
<evidence type="ECO:0000313" key="3">
    <source>
        <dbReference type="Proteomes" id="UP000499080"/>
    </source>
</evidence>
<gene>
    <name evidence="2" type="ORF">AVEN_167469_1</name>
</gene>
<name>A0A4Y2ICF2_ARAVE</name>
<dbReference type="EMBL" id="BGPR01002552">
    <property type="protein sequence ID" value="GBM75353.1"/>
    <property type="molecule type" value="Genomic_DNA"/>
</dbReference>
<feature type="signal peptide" evidence="1">
    <location>
        <begin position="1"/>
        <end position="20"/>
    </location>
</feature>
<feature type="chain" id="PRO_5021222935" evidence="1">
    <location>
        <begin position="21"/>
        <end position="91"/>
    </location>
</feature>
<evidence type="ECO:0000256" key="1">
    <source>
        <dbReference type="SAM" id="SignalP"/>
    </source>
</evidence>
<protein>
    <submittedName>
        <fullName evidence="2">Uncharacterized protein</fullName>
    </submittedName>
</protein>
<accession>A0A4Y2ICF2</accession>
<dbReference type="AlphaFoldDB" id="A0A4Y2ICF2"/>
<proteinExistence type="predicted"/>
<evidence type="ECO:0000313" key="2">
    <source>
        <dbReference type="EMBL" id="GBM75353.1"/>
    </source>
</evidence>
<reference evidence="2 3" key="1">
    <citation type="journal article" date="2019" name="Sci. Rep.">
        <title>Orb-weaving spider Araneus ventricosus genome elucidates the spidroin gene catalogue.</title>
        <authorList>
            <person name="Kono N."/>
            <person name="Nakamura H."/>
            <person name="Ohtoshi R."/>
            <person name="Moran D.A.P."/>
            <person name="Shinohara A."/>
            <person name="Yoshida Y."/>
            <person name="Fujiwara M."/>
            <person name="Mori M."/>
            <person name="Tomita M."/>
            <person name="Arakawa K."/>
        </authorList>
    </citation>
    <scope>NUCLEOTIDE SEQUENCE [LARGE SCALE GENOMIC DNA]</scope>
</reference>